<dbReference type="SUPFAM" id="SSF103473">
    <property type="entry name" value="MFS general substrate transporter"/>
    <property type="match status" value="1"/>
</dbReference>
<dbReference type="CDD" id="cd06174">
    <property type="entry name" value="MFS"/>
    <property type="match status" value="1"/>
</dbReference>
<evidence type="ECO:0000256" key="1">
    <source>
        <dbReference type="ARBA" id="ARBA00004651"/>
    </source>
</evidence>
<evidence type="ECO:0000313" key="10">
    <source>
        <dbReference type="Proteomes" id="UP000029585"/>
    </source>
</evidence>
<dbReference type="InterPro" id="IPR020846">
    <property type="entry name" value="MFS_dom"/>
</dbReference>
<feature type="transmembrane region" description="Helical" evidence="7">
    <location>
        <begin position="100"/>
        <end position="126"/>
    </location>
</feature>
<feature type="transmembrane region" description="Helical" evidence="7">
    <location>
        <begin position="409"/>
        <end position="430"/>
    </location>
</feature>
<dbReference type="PANTHER" id="PTHR23517">
    <property type="entry name" value="RESISTANCE PROTEIN MDTM, PUTATIVE-RELATED-RELATED"/>
    <property type="match status" value="1"/>
</dbReference>
<dbReference type="PROSITE" id="PS50850">
    <property type="entry name" value="MFS"/>
    <property type="match status" value="1"/>
</dbReference>
<feature type="domain" description="Major facilitator superfamily (MFS) profile" evidence="8">
    <location>
        <begin position="247"/>
        <end position="444"/>
    </location>
</feature>
<name>A0A096D9G4_FLAPL</name>
<evidence type="ECO:0000256" key="6">
    <source>
        <dbReference type="ARBA" id="ARBA00023136"/>
    </source>
</evidence>
<feature type="transmembrane region" description="Helical" evidence="7">
    <location>
        <begin position="335"/>
        <end position="356"/>
    </location>
</feature>
<dbReference type="eggNOG" id="COG2211">
    <property type="taxonomic scope" value="Bacteria"/>
</dbReference>
<dbReference type="InterPro" id="IPR011701">
    <property type="entry name" value="MFS"/>
</dbReference>
<evidence type="ECO:0000256" key="3">
    <source>
        <dbReference type="ARBA" id="ARBA00022475"/>
    </source>
</evidence>
<keyword evidence="6 7" id="KW-0472">Membrane</keyword>
<feature type="transmembrane region" description="Helical" evidence="7">
    <location>
        <begin position="309"/>
        <end position="329"/>
    </location>
</feature>
<comment type="caution">
    <text evidence="9">The sequence shown here is derived from an EMBL/GenBank/DDBJ whole genome shotgun (WGS) entry which is preliminary data.</text>
</comment>
<evidence type="ECO:0000256" key="7">
    <source>
        <dbReference type="SAM" id="Phobius"/>
    </source>
</evidence>
<feature type="transmembrane region" description="Helical" evidence="7">
    <location>
        <begin position="283"/>
        <end position="302"/>
    </location>
</feature>
<dbReference type="Gene3D" id="1.20.1250.20">
    <property type="entry name" value="MFS general substrate transporter like domains"/>
    <property type="match status" value="2"/>
</dbReference>
<feature type="transmembrane region" description="Helical" evidence="7">
    <location>
        <begin position="249"/>
        <end position="271"/>
    </location>
</feature>
<feature type="transmembrane region" description="Helical" evidence="7">
    <location>
        <begin position="377"/>
        <end position="397"/>
    </location>
</feature>
<comment type="subcellular location">
    <subcellularLocation>
        <location evidence="1">Cell membrane</location>
        <topology evidence="1">Multi-pass membrane protein</topology>
    </subcellularLocation>
</comment>
<feature type="transmembrane region" description="Helical" evidence="7">
    <location>
        <begin position="197"/>
        <end position="215"/>
    </location>
</feature>
<evidence type="ECO:0000256" key="5">
    <source>
        <dbReference type="ARBA" id="ARBA00022989"/>
    </source>
</evidence>
<dbReference type="Proteomes" id="UP000029585">
    <property type="component" value="Unassembled WGS sequence"/>
</dbReference>
<dbReference type="HOGENOM" id="CLU_577097_0_0_9"/>
<keyword evidence="5 7" id="KW-1133">Transmembrane helix</keyword>
<feature type="transmembrane region" description="Helical" evidence="7">
    <location>
        <begin position="138"/>
        <end position="158"/>
    </location>
</feature>
<dbReference type="InterPro" id="IPR050171">
    <property type="entry name" value="MFS_Transporters"/>
</dbReference>
<dbReference type="RefSeq" id="WP_080744508.1">
    <property type="nucleotide sequence ID" value="NZ_KN174164.1"/>
</dbReference>
<dbReference type="InterPro" id="IPR036259">
    <property type="entry name" value="MFS_trans_sf"/>
</dbReference>
<keyword evidence="3" id="KW-1003">Cell membrane</keyword>
<keyword evidence="4 7" id="KW-0812">Transmembrane</keyword>
<evidence type="ECO:0000313" key="9">
    <source>
        <dbReference type="EMBL" id="KGF54194.1"/>
    </source>
</evidence>
<protein>
    <recommendedName>
        <fullName evidence="8">Major facilitator superfamily (MFS) profile domain-containing protein</fullName>
    </recommendedName>
</protein>
<evidence type="ECO:0000256" key="2">
    <source>
        <dbReference type="ARBA" id="ARBA00022448"/>
    </source>
</evidence>
<dbReference type="Pfam" id="PF07690">
    <property type="entry name" value="MFS_1"/>
    <property type="match status" value="1"/>
</dbReference>
<feature type="transmembrane region" description="Helical" evidence="7">
    <location>
        <begin position="76"/>
        <end position="94"/>
    </location>
</feature>
<accession>A0A096D9G4</accession>
<organism evidence="9 10">
    <name type="scientific">Flavonifractor plautii 1_3_50AFAA</name>
    <dbReference type="NCBI Taxonomy" id="742738"/>
    <lineage>
        <taxon>Bacteria</taxon>
        <taxon>Bacillati</taxon>
        <taxon>Bacillota</taxon>
        <taxon>Clostridia</taxon>
        <taxon>Eubacteriales</taxon>
        <taxon>Oscillospiraceae</taxon>
        <taxon>Flavonifractor</taxon>
    </lineage>
</organism>
<evidence type="ECO:0000256" key="4">
    <source>
        <dbReference type="ARBA" id="ARBA00022692"/>
    </source>
</evidence>
<keyword evidence="2" id="KW-0813">Transport</keyword>
<proteinExistence type="predicted"/>
<evidence type="ECO:0000259" key="8">
    <source>
        <dbReference type="PROSITE" id="PS50850"/>
    </source>
</evidence>
<dbReference type="EMBL" id="ADLO01000092">
    <property type="protein sequence ID" value="KGF54194.1"/>
    <property type="molecule type" value="Genomic_DNA"/>
</dbReference>
<dbReference type="GO" id="GO:0005886">
    <property type="term" value="C:plasma membrane"/>
    <property type="evidence" value="ECO:0007669"/>
    <property type="project" value="UniProtKB-SubCell"/>
</dbReference>
<feature type="transmembrane region" description="Helical" evidence="7">
    <location>
        <begin position="51"/>
        <end position="69"/>
    </location>
</feature>
<sequence length="444" mass="49859">MERPSPGRRKIWNITMFIISYALNNLVSGIIYDTYVNYMQEMARSVATSFWAFYGYATFISALMLLLIPKTGYKKLLVFCSASCAAALLSAVFMQTESVFFLTTLLALVGIQLHYIMLAPYVAVFTDQSNNIDWYTRAYYLGYLGYFLTTYLGGVLTVKMFSLRAGVTYQAAKTLTEHVDTMAPGLREHYLQGNRDVLLLVAVLALVGLIPVLLIREEREDHCIAISEQVPWRQRLREMRQALLQRDAVIYLIYWVLISFGMGLFTSYYSIFLNRNLHIDRATSSLLVSLSYLAIVLFLLFTPAVVRRFGQIVTLGGVAMLSVPFMLLIANGDRFGQFMVPVVGIALFMRSGLINLSSPVDSALSMELVPRQLRPAFASMINLAAGLASILSGWFTGNVLFVEQEGYRTAYYIASGIYVVACMLLMAGLWKYNRAAPNKEEGRS</sequence>
<feature type="transmembrane region" description="Helical" evidence="7">
    <location>
        <begin position="12"/>
        <end position="31"/>
    </location>
</feature>
<dbReference type="PATRIC" id="fig|742738.3.peg.3071"/>
<dbReference type="AlphaFoldDB" id="A0A096D9G4"/>
<reference evidence="9 10" key="1">
    <citation type="submission" date="2011-08" db="EMBL/GenBank/DDBJ databases">
        <title>The Genome Sequence of Clostridium orbiscindens 1_3_50AFAA.</title>
        <authorList>
            <consortium name="The Broad Institute Genome Sequencing Platform"/>
            <person name="Earl A."/>
            <person name="Ward D."/>
            <person name="Feldgarden M."/>
            <person name="Gevers D."/>
            <person name="Daigneault M."/>
            <person name="Strauss J."/>
            <person name="Allen-Vercoe E."/>
            <person name="Young S.K."/>
            <person name="Zeng Q."/>
            <person name="Gargeya S."/>
            <person name="Fitzgerald M."/>
            <person name="Haas B."/>
            <person name="Abouelleil A."/>
            <person name="Alvarado L."/>
            <person name="Arachchi H.M."/>
            <person name="Berlin A."/>
            <person name="Brown A."/>
            <person name="Chapman S.B."/>
            <person name="Chen Z."/>
            <person name="Dunbar C."/>
            <person name="Freedman E."/>
            <person name="Gearin G."/>
            <person name="Gellesch M."/>
            <person name="Goldberg J."/>
            <person name="Griggs A."/>
            <person name="Gujja S."/>
            <person name="Heiman D."/>
            <person name="Howarth C."/>
            <person name="Larson L."/>
            <person name="Lui A."/>
            <person name="MacDonald P.J.P."/>
            <person name="Montmayeur A."/>
            <person name="Murphy C."/>
            <person name="Neiman D."/>
            <person name="Pearson M."/>
            <person name="Priest M."/>
            <person name="Roberts A."/>
            <person name="Saif S."/>
            <person name="Shea T."/>
            <person name="Shenoy N."/>
            <person name="Sisk P."/>
            <person name="Stolte C."/>
            <person name="Sykes S."/>
            <person name="Wortman J."/>
            <person name="Nusbaum C."/>
            <person name="Birren B."/>
        </authorList>
    </citation>
    <scope>NUCLEOTIDE SEQUENCE [LARGE SCALE GENOMIC DNA]</scope>
    <source>
        <strain evidence="9 10">1_3_50AFAA</strain>
    </source>
</reference>
<gene>
    <name evidence="9" type="ORF">HMPREF9460_02988</name>
</gene>
<keyword evidence="10" id="KW-1185">Reference proteome</keyword>
<dbReference type="GO" id="GO:0022857">
    <property type="term" value="F:transmembrane transporter activity"/>
    <property type="evidence" value="ECO:0007669"/>
    <property type="project" value="InterPro"/>
</dbReference>